<reference evidence="11 12" key="1">
    <citation type="journal article" date="2024" name="bioRxiv">
        <title>A reference genome for Trichogramma kaykai: A tiny desert-dwelling parasitoid wasp with competing sex-ratio distorters.</title>
        <authorList>
            <person name="Culotta J."/>
            <person name="Lindsey A.R."/>
        </authorList>
    </citation>
    <scope>NUCLEOTIDE SEQUENCE [LARGE SCALE GENOMIC DNA]</scope>
    <source>
        <strain evidence="11 12">KSX58</strain>
    </source>
</reference>
<feature type="domain" description="MRH" evidence="10">
    <location>
        <begin position="322"/>
        <end position="451"/>
    </location>
</feature>
<evidence type="ECO:0000256" key="7">
    <source>
        <dbReference type="ARBA" id="ARBA00023157"/>
    </source>
</evidence>
<feature type="domain" description="MRH" evidence="10">
    <location>
        <begin position="473"/>
        <end position="596"/>
    </location>
</feature>
<comment type="subcellular location">
    <subcellularLocation>
        <location evidence="1">Endomembrane system</location>
    </subcellularLocation>
</comment>
<evidence type="ECO:0000256" key="3">
    <source>
        <dbReference type="ARBA" id="ARBA00022692"/>
    </source>
</evidence>
<evidence type="ECO:0000313" key="12">
    <source>
        <dbReference type="Proteomes" id="UP001627154"/>
    </source>
</evidence>
<accession>A0ABD2WYD5</accession>
<evidence type="ECO:0000256" key="5">
    <source>
        <dbReference type="ARBA" id="ARBA00022989"/>
    </source>
</evidence>
<evidence type="ECO:0000313" key="11">
    <source>
        <dbReference type="EMBL" id="KAL3397653.1"/>
    </source>
</evidence>
<feature type="signal peptide" evidence="9">
    <location>
        <begin position="1"/>
        <end position="19"/>
    </location>
</feature>
<keyword evidence="3 8" id="KW-0812">Transmembrane</keyword>
<dbReference type="AlphaFoldDB" id="A0ABD2WYD5"/>
<evidence type="ECO:0000256" key="8">
    <source>
        <dbReference type="SAM" id="Phobius"/>
    </source>
</evidence>
<dbReference type="PANTHER" id="PTHR15071:SF0">
    <property type="entry name" value="MANNOSE 6-PHOSPHATE RECEPTOR-LIKE PROTEIN 1"/>
    <property type="match status" value="1"/>
</dbReference>
<keyword evidence="2" id="KW-0813">Transport</keyword>
<evidence type="ECO:0000256" key="1">
    <source>
        <dbReference type="ARBA" id="ARBA00004308"/>
    </source>
</evidence>
<protein>
    <recommendedName>
        <fullName evidence="10">MRH domain-containing protein</fullName>
    </recommendedName>
</protein>
<feature type="chain" id="PRO_5044826632" description="MRH domain-containing protein" evidence="9">
    <location>
        <begin position="20"/>
        <end position="845"/>
    </location>
</feature>
<evidence type="ECO:0000259" key="10">
    <source>
        <dbReference type="PROSITE" id="PS51914"/>
    </source>
</evidence>
<keyword evidence="12" id="KW-1185">Reference proteome</keyword>
<dbReference type="InterPro" id="IPR009011">
    <property type="entry name" value="Man6P_isomerase_rcpt-bd_dom_sf"/>
</dbReference>
<dbReference type="SMART" id="SM01404">
    <property type="entry name" value="CIMR"/>
    <property type="match status" value="4"/>
</dbReference>
<dbReference type="Gene3D" id="2.70.130.10">
    <property type="entry name" value="Mannose-6-phosphate receptor binding domain"/>
    <property type="match status" value="5"/>
</dbReference>
<feature type="transmembrane region" description="Helical" evidence="8">
    <location>
        <begin position="765"/>
        <end position="783"/>
    </location>
</feature>
<feature type="domain" description="MRH" evidence="10">
    <location>
        <begin position="34"/>
        <end position="167"/>
    </location>
</feature>
<keyword evidence="5 8" id="KW-1133">Transmembrane helix</keyword>
<name>A0ABD2WYD5_9HYME</name>
<feature type="domain" description="MRH" evidence="10">
    <location>
        <begin position="171"/>
        <end position="309"/>
    </location>
</feature>
<organism evidence="11 12">
    <name type="scientific">Trichogramma kaykai</name>
    <dbReference type="NCBI Taxonomy" id="54128"/>
    <lineage>
        <taxon>Eukaryota</taxon>
        <taxon>Metazoa</taxon>
        <taxon>Ecdysozoa</taxon>
        <taxon>Arthropoda</taxon>
        <taxon>Hexapoda</taxon>
        <taxon>Insecta</taxon>
        <taxon>Pterygota</taxon>
        <taxon>Neoptera</taxon>
        <taxon>Endopterygota</taxon>
        <taxon>Hymenoptera</taxon>
        <taxon>Apocrita</taxon>
        <taxon>Proctotrupomorpha</taxon>
        <taxon>Chalcidoidea</taxon>
        <taxon>Trichogrammatidae</taxon>
        <taxon>Trichogramma</taxon>
    </lineage>
</organism>
<keyword evidence="4 9" id="KW-0732">Signal</keyword>
<dbReference type="Pfam" id="PF00878">
    <property type="entry name" value="CIMR"/>
    <property type="match status" value="5"/>
</dbReference>
<dbReference type="PROSITE" id="PS51914">
    <property type="entry name" value="MRH"/>
    <property type="match status" value="5"/>
</dbReference>
<dbReference type="InterPro" id="IPR000479">
    <property type="entry name" value="CIMR_rpt"/>
</dbReference>
<evidence type="ECO:0000256" key="6">
    <source>
        <dbReference type="ARBA" id="ARBA00023136"/>
    </source>
</evidence>
<dbReference type="GO" id="GO:0000139">
    <property type="term" value="C:Golgi membrane"/>
    <property type="evidence" value="ECO:0007669"/>
    <property type="project" value="UniProtKB-SubCell"/>
</dbReference>
<gene>
    <name evidence="11" type="ORF">TKK_008738</name>
</gene>
<dbReference type="PANTHER" id="PTHR15071">
    <property type="entry name" value="MANNOSE-6-PHOSPHATE RECEPTOR FAMILY MEMBER"/>
    <property type="match status" value="1"/>
</dbReference>
<dbReference type="EMBL" id="JBJJXI010000062">
    <property type="protein sequence ID" value="KAL3397653.1"/>
    <property type="molecule type" value="Genomic_DNA"/>
</dbReference>
<dbReference type="GO" id="GO:0010008">
    <property type="term" value="C:endosome membrane"/>
    <property type="evidence" value="ECO:0007669"/>
    <property type="project" value="UniProtKB-SubCell"/>
</dbReference>
<evidence type="ECO:0000256" key="9">
    <source>
        <dbReference type="SAM" id="SignalP"/>
    </source>
</evidence>
<dbReference type="Proteomes" id="UP001627154">
    <property type="component" value="Unassembled WGS sequence"/>
</dbReference>
<comment type="caution">
    <text evidence="11">The sequence shown here is derived from an EMBL/GenBank/DDBJ whole genome shotgun (WGS) entry which is preliminary data.</text>
</comment>
<evidence type="ECO:0000256" key="4">
    <source>
        <dbReference type="ARBA" id="ARBA00022729"/>
    </source>
</evidence>
<proteinExistence type="predicted"/>
<evidence type="ECO:0000256" key="2">
    <source>
        <dbReference type="ARBA" id="ARBA00022448"/>
    </source>
</evidence>
<keyword evidence="7" id="KW-1015">Disulfide bond</keyword>
<dbReference type="SUPFAM" id="SSF50911">
    <property type="entry name" value="Mannose 6-phosphate receptor domain"/>
    <property type="match status" value="5"/>
</dbReference>
<sequence>MRWKSYIVFLIILIIVAETSSIIQHPATLTKKTHYCDVWDSQSNRFNFSLLTNNTHDYKIQHDRGTYLRIQMCNQLVKRCKGEEGYSICLSRKSQEIGIGREPPEVVHEYGSIIFKYTGEECRNGAPYTAKIKMICDFKEDQIELFPAEQEGCNFIMEWRTHAACSSRIELNCTYTDKFNYYDLSHLKNLSDNYEVQIDDRYTIILNVCHSILYGPNLCISNSAACLIDNKNQKFKSLGKPVENPKYNENKTLTLKYFGGSICPTGSDMETTIYFICDMNAVGSTPTYVNGLNKCNFELSWKTPAACSIEVLQNQSIVAKNNDCIIKNPINHEIYNLTSLMNHDYTIEPFGINTFYKFSICGPIKETNCLRGTGACRIHSSQSGGMANSKLLWKDTGVYLNYTDGSECPYDKSKRYTIIEFYCGDQFDIEVDMAGACIDVIKISTELVCEKKSRACATYNREMNFRQLIRRIQNEEIHTNDSIFYINVCKAILPVSIENIKCQDGAGICKLDLTRGKPSKSINLGYPDPYPILTSSYSAVLLYSNGSICERNQSKRINSRISFLCDINSNEGSPIFIKYEDCTYNFEWKTSIVCGKKVDGQYNKNCTISNNHGDIRSLLPLITAFDNQIIEVKNFKKDNKYSIDLCGNKSKCNGSFICDNNKNYGTQVNVDFNYLNNVIRFTFTNGSYCDHFGYFYRSTITIVCDKTSISKIPQIIYEEPCYVEFEWHTDKICKYIKDYSVKSSKPITTISIVAPSKTTTISGNFVATIVSLILIFLGICFYFKDASRRAQFVELLSNSTSRHCDRVRYSVVTTMEEEHLLNDSDISDVESNINDDNDVDDDFKV</sequence>
<dbReference type="InterPro" id="IPR044865">
    <property type="entry name" value="MRH_dom"/>
</dbReference>
<feature type="domain" description="MRH" evidence="10">
    <location>
        <begin position="604"/>
        <end position="735"/>
    </location>
</feature>
<keyword evidence="6 8" id="KW-0472">Membrane</keyword>